<keyword evidence="9" id="KW-0249">Electron transport</keyword>
<evidence type="ECO:0000256" key="1">
    <source>
        <dbReference type="ARBA" id="ARBA00004370"/>
    </source>
</evidence>
<keyword evidence="5 9" id="KW-0812">Transmembrane</keyword>
<dbReference type="GO" id="GO:0030964">
    <property type="term" value="C:NADH dehydrogenase complex"/>
    <property type="evidence" value="ECO:0007669"/>
    <property type="project" value="TreeGrafter"/>
</dbReference>
<evidence type="ECO:0000256" key="2">
    <source>
        <dbReference type="ARBA" id="ARBA00008472"/>
    </source>
</evidence>
<dbReference type="GO" id="GO:0008137">
    <property type="term" value="F:NADH dehydrogenase (ubiquinone) activity"/>
    <property type="evidence" value="ECO:0007669"/>
    <property type="project" value="UniProtKB-UniRule"/>
</dbReference>
<accession>A0A650BJZ8</accession>
<evidence type="ECO:0000313" key="10">
    <source>
        <dbReference type="EMBL" id="QGQ56394.1"/>
    </source>
</evidence>
<keyword evidence="9" id="KW-0520">NAD</keyword>
<dbReference type="InterPro" id="IPR000440">
    <property type="entry name" value="NADH_UbQ/plastoQ_OxRdtase_su3"/>
</dbReference>
<dbReference type="EC" id="7.1.1.2" evidence="9"/>
<comment type="function">
    <text evidence="9">Core subunit of the mitochondrial membrane respiratory chain NADH dehydrogenase (Complex I) which catalyzes electron transfer from NADH through the respiratory chain, using ubiquinone as an electron acceptor. Essential for the catalytic activity of complex I.</text>
</comment>
<evidence type="ECO:0000256" key="9">
    <source>
        <dbReference type="RuleBase" id="RU003640"/>
    </source>
</evidence>
<keyword evidence="9" id="KW-1278">Translocase</keyword>
<dbReference type="PANTHER" id="PTHR11058">
    <property type="entry name" value="NADH-UBIQUINONE OXIDOREDUCTASE CHAIN 3"/>
    <property type="match status" value="1"/>
</dbReference>
<feature type="transmembrane region" description="Helical" evidence="9">
    <location>
        <begin position="86"/>
        <end position="105"/>
    </location>
</feature>
<evidence type="ECO:0000256" key="8">
    <source>
        <dbReference type="ARBA" id="ARBA00049551"/>
    </source>
</evidence>
<gene>
    <name evidence="10" type="primary">ND3</name>
</gene>
<keyword evidence="4 9" id="KW-0813">Transport</keyword>
<geneLocation type="mitochondrion" evidence="10"/>
<comment type="similarity">
    <text evidence="2 9">Belongs to the complex I subunit 3 family.</text>
</comment>
<evidence type="ECO:0000256" key="5">
    <source>
        <dbReference type="ARBA" id="ARBA00022692"/>
    </source>
</evidence>
<dbReference type="InterPro" id="IPR038430">
    <property type="entry name" value="NDAH_ubi_oxred_su3_sf"/>
</dbReference>
<reference evidence="10" key="1">
    <citation type="submission" date="2019-11" db="EMBL/GenBank/DDBJ databases">
        <title>Complete mitochondrial genome of Pseudachorutes palmiensis (Collembola: Neanuridae).</title>
        <authorList>
            <person name="Dong J."/>
            <person name="Zhang F."/>
            <person name="Wang X.-L."/>
        </authorList>
    </citation>
    <scope>NUCLEOTIDE SEQUENCE</scope>
    <source>
        <tissue evidence="10">Whole body</tissue>
    </source>
</reference>
<name>A0A650BJZ8_9HEXA</name>
<evidence type="ECO:0000256" key="4">
    <source>
        <dbReference type="ARBA" id="ARBA00022448"/>
    </source>
</evidence>
<dbReference type="EMBL" id="MN660051">
    <property type="protein sequence ID" value="QGQ56394.1"/>
    <property type="molecule type" value="Genomic_DNA"/>
</dbReference>
<keyword evidence="9" id="KW-0830">Ubiquinone</keyword>
<dbReference type="AlphaFoldDB" id="A0A650BJZ8"/>
<keyword evidence="9" id="KW-0679">Respiratory chain</keyword>
<evidence type="ECO:0000256" key="3">
    <source>
        <dbReference type="ARBA" id="ARBA00021007"/>
    </source>
</evidence>
<dbReference type="Pfam" id="PF00507">
    <property type="entry name" value="Oxidored_q4"/>
    <property type="match status" value="1"/>
</dbReference>
<dbReference type="PANTHER" id="PTHR11058:SF9">
    <property type="entry name" value="NADH-UBIQUINONE OXIDOREDUCTASE CHAIN 3"/>
    <property type="match status" value="1"/>
</dbReference>
<keyword evidence="9 10" id="KW-0496">Mitochondrion</keyword>
<keyword evidence="7 9" id="KW-0472">Membrane</keyword>
<feature type="transmembrane region" description="Helical" evidence="9">
    <location>
        <begin position="56"/>
        <end position="80"/>
    </location>
</feature>
<proteinExistence type="inferred from homology"/>
<organism evidence="10">
    <name type="scientific">Pseudachorutes palmiensis</name>
    <dbReference type="NCBI Taxonomy" id="187685"/>
    <lineage>
        <taxon>Eukaryota</taxon>
        <taxon>Metazoa</taxon>
        <taxon>Ecdysozoa</taxon>
        <taxon>Arthropoda</taxon>
        <taxon>Hexapoda</taxon>
        <taxon>Collembola</taxon>
        <taxon>Poduromorpha</taxon>
        <taxon>Poduroidea</taxon>
        <taxon>Neanuridae</taxon>
        <taxon>Pseudachorutinae</taxon>
        <taxon>Pseudachorutes</taxon>
    </lineage>
</organism>
<keyword evidence="6 9" id="KW-1133">Transmembrane helix</keyword>
<feature type="transmembrane region" description="Helical" evidence="9">
    <location>
        <begin position="6"/>
        <end position="25"/>
    </location>
</feature>
<comment type="catalytic activity">
    <reaction evidence="8 9">
        <text>a ubiquinone + NADH + 5 H(+)(in) = a ubiquinol + NAD(+) + 4 H(+)(out)</text>
        <dbReference type="Rhea" id="RHEA:29091"/>
        <dbReference type="Rhea" id="RHEA-COMP:9565"/>
        <dbReference type="Rhea" id="RHEA-COMP:9566"/>
        <dbReference type="ChEBI" id="CHEBI:15378"/>
        <dbReference type="ChEBI" id="CHEBI:16389"/>
        <dbReference type="ChEBI" id="CHEBI:17976"/>
        <dbReference type="ChEBI" id="CHEBI:57540"/>
        <dbReference type="ChEBI" id="CHEBI:57945"/>
        <dbReference type="EC" id="7.1.1.2"/>
    </reaction>
</comment>
<comment type="subcellular location">
    <subcellularLocation>
        <location evidence="1">Membrane</location>
    </subcellularLocation>
    <subcellularLocation>
        <location evidence="9">Mitochondrion membrane</location>
        <topology evidence="9">Multi-pass membrane protein</topology>
    </subcellularLocation>
</comment>
<sequence>MVIIMIMVLVGILPMILLILNLALFKKNMVSREKSSPFECGFDPKTLPRTPFSLKFYLISTIFLIFDIEIALILPLPLIMNTSSPYYLNSLILYFLAILFLGLLYEWHEGALNWLT</sequence>
<evidence type="ECO:0000256" key="7">
    <source>
        <dbReference type="ARBA" id="ARBA00023136"/>
    </source>
</evidence>
<dbReference type="Gene3D" id="1.20.58.1610">
    <property type="entry name" value="NADH:ubiquinone/plastoquinone oxidoreductase, chain 3"/>
    <property type="match status" value="1"/>
</dbReference>
<dbReference type="GO" id="GO:0031966">
    <property type="term" value="C:mitochondrial membrane"/>
    <property type="evidence" value="ECO:0007669"/>
    <property type="project" value="UniProtKB-SubCell"/>
</dbReference>
<protein>
    <recommendedName>
        <fullName evidence="3 9">NADH-ubiquinone oxidoreductase chain 3</fullName>
        <ecNumber evidence="9">7.1.1.2</ecNumber>
    </recommendedName>
</protein>
<evidence type="ECO:0000256" key="6">
    <source>
        <dbReference type="ARBA" id="ARBA00022989"/>
    </source>
</evidence>